<dbReference type="PANTHER" id="PTHR21060:SF21">
    <property type="entry name" value="ACETATE KINASE"/>
    <property type="match status" value="1"/>
</dbReference>
<keyword evidence="14" id="KW-1185">Reference proteome</keyword>
<comment type="catalytic activity">
    <reaction evidence="11">
        <text>acetate + ATP = acetyl phosphate + ADP</text>
        <dbReference type="Rhea" id="RHEA:11352"/>
        <dbReference type="ChEBI" id="CHEBI:22191"/>
        <dbReference type="ChEBI" id="CHEBI:30089"/>
        <dbReference type="ChEBI" id="CHEBI:30616"/>
        <dbReference type="ChEBI" id="CHEBI:456216"/>
        <dbReference type="EC" id="2.7.2.1"/>
    </reaction>
</comment>
<dbReference type="EC" id="2.7.2.1" evidence="11"/>
<dbReference type="Pfam" id="PF00871">
    <property type="entry name" value="Acetate_kinase"/>
    <property type="match status" value="1"/>
</dbReference>
<keyword evidence="8 11" id="KW-0418">Kinase</keyword>
<accession>A0A1W1V040</accession>
<sequence>MSQKLILVLNCGSSSLKFAILDPQSGDEKLSGLAEAFNLEDARIKWKLNGEKGNADLGAGAAHSEALDFIVNQILPQGEGLKESIVAIGHRIVHGGERFTQSVLINDEVIEGIRDAVQFAPLHNPAHLIGIEEAFKAFPELKANNVAVFDTAFHQTMPEEAFLYALPYSLYKEHGVRRYGAHGTSHYYVSREVAKELNVPTDKVNVITCHLGNGGSVAAIRHGECIDTSMGLTPLEGLVMGTRSGDIDPAIIFYMYNTLGMKMEEIETTLTKKSGLLGLTEVTSDCRYAEDNYDSKADAKRAIDVYSYRLAKYIGSYMAVIGERLDAIVFTGGIGENSAHIRELTLAHLKLFGYELDNDRNLAARFGKSGKITSDNSPLALVIPTNEELVIAQDTARLAVN</sequence>
<dbReference type="NCBIfam" id="TIGR00016">
    <property type="entry name" value="ackA"/>
    <property type="match status" value="1"/>
</dbReference>
<evidence type="ECO:0000256" key="9">
    <source>
        <dbReference type="ARBA" id="ARBA00022840"/>
    </source>
</evidence>
<dbReference type="CDD" id="cd24010">
    <property type="entry name" value="ASKHA_NBD_AcK_PK"/>
    <property type="match status" value="1"/>
</dbReference>
<keyword evidence="5 11" id="KW-0808">Transferase</keyword>
<dbReference type="SUPFAM" id="SSF53067">
    <property type="entry name" value="Actin-like ATPase domain"/>
    <property type="match status" value="2"/>
</dbReference>
<evidence type="ECO:0000256" key="4">
    <source>
        <dbReference type="ARBA" id="ARBA00022490"/>
    </source>
</evidence>
<evidence type="ECO:0000256" key="2">
    <source>
        <dbReference type="ARBA" id="ARBA00008748"/>
    </source>
</evidence>
<dbReference type="PROSITE" id="PS01075">
    <property type="entry name" value="ACETATE_KINASE_1"/>
    <property type="match status" value="1"/>
</dbReference>
<feature type="site" description="Transition state stabilizer" evidence="11">
    <location>
        <position position="182"/>
    </location>
</feature>
<keyword evidence="10 11" id="KW-0460">Magnesium</keyword>
<dbReference type="UniPathway" id="UPA00340">
    <property type="reaction ID" value="UER00458"/>
</dbReference>
<evidence type="ECO:0000256" key="6">
    <source>
        <dbReference type="ARBA" id="ARBA00022723"/>
    </source>
</evidence>
<feature type="site" description="Transition state stabilizer" evidence="11">
    <location>
        <position position="243"/>
    </location>
</feature>
<comment type="subunit">
    <text evidence="3 11">Homodimer.</text>
</comment>
<dbReference type="RefSeq" id="WP_084257361.1">
    <property type="nucleotide sequence ID" value="NZ_FWWV01000024.1"/>
</dbReference>
<proteinExistence type="inferred from homology"/>
<keyword evidence="6 11" id="KW-0479">Metal-binding</keyword>
<evidence type="ECO:0000256" key="5">
    <source>
        <dbReference type="ARBA" id="ARBA00022679"/>
    </source>
</evidence>
<feature type="binding site" evidence="11">
    <location>
        <begin position="210"/>
        <end position="214"/>
    </location>
    <ligand>
        <name>ATP</name>
        <dbReference type="ChEBI" id="CHEBI:30616"/>
    </ligand>
</feature>
<evidence type="ECO:0000313" key="14">
    <source>
        <dbReference type="Proteomes" id="UP000192408"/>
    </source>
</evidence>
<dbReference type="InterPro" id="IPR043129">
    <property type="entry name" value="ATPase_NBD"/>
</dbReference>
<feature type="binding site" evidence="11">
    <location>
        <position position="387"/>
    </location>
    <ligand>
        <name>Mg(2+)</name>
        <dbReference type="ChEBI" id="CHEBI:18420"/>
    </ligand>
</feature>
<evidence type="ECO:0000313" key="13">
    <source>
        <dbReference type="EMBL" id="SMB86709.1"/>
    </source>
</evidence>
<dbReference type="PRINTS" id="PR00471">
    <property type="entry name" value="ACETATEKNASE"/>
</dbReference>
<dbReference type="EMBL" id="FWWV01000024">
    <property type="protein sequence ID" value="SMB86709.1"/>
    <property type="molecule type" value="Genomic_DNA"/>
</dbReference>
<feature type="binding site" evidence="11">
    <location>
        <position position="91"/>
    </location>
    <ligand>
        <name>substrate</name>
    </ligand>
</feature>
<organism evidence="13 14">
    <name type="scientific">Pasteurella testudinis DSM 23072</name>
    <dbReference type="NCBI Taxonomy" id="1122938"/>
    <lineage>
        <taxon>Bacteria</taxon>
        <taxon>Pseudomonadati</taxon>
        <taxon>Pseudomonadota</taxon>
        <taxon>Gammaproteobacteria</taxon>
        <taxon>Pasteurellales</taxon>
        <taxon>Pasteurellaceae</taxon>
        <taxon>Pasteurella</taxon>
    </lineage>
</organism>
<dbReference type="InterPro" id="IPR000890">
    <property type="entry name" value="Aliphatic_acid_kin_short-chain"/>
</dbReference>
<dbReference type="GO" id="GO:0006083">
    <property type="term" value="P:acetate metabolic process"/>
    <property type="evidence" value="ECO:0007669"/>
    <property type="project" value="TreeGrafter"/>
</dbReference>
<feature type="binding site" evidence="11">
    <location>
        <begin position="285"/>
        <end position="287"/>
    </location>
    <ligand>
        <name>ATP</name>
        <dbReference type="ChEBI" id="CHEBI:30616"/>
    </ligand>
</feature>
<gene>
    <name evidence="11" type="primary">ackA</name>
    <name evidence="13" type="ORF">SAMN05660772_00939</name>
</gene>
<dbReference type="GO" id="GO:0000287">
    <property type="term" value="F:magnesium ion binding"/>
    <property type="evidence" value="ECO:0007669"/>
    <property type="project" value="UniProtKB-UniRule"/>
</dbReference>
<dbReference type="Gene3D" id="3.30.420.40">
    <property type="match status" value="2"/>
</dbReference>
<evidence type="ECO:0000256" key="1">
    <source>
        <dbReference type="ARBA" id="ARBA00004496"/>
    </source>
</evidence>
<evidence type="ECO:0000256" key="12">
    <source>
        <dbReference type="RuleBase" id="RU003835"/>
    </source>
</evidence>
<dbReference type="STRING" id="1122938.SAMN05660772_00939"/>
<reference evidence="14" key="1">
    <citation type="submission" date="2017-04" db="EMBL/GenBank/DDBJ databases">
        <authorList>
            <person name="Varghese N."/>
            <person name="Submissions S."/>
        </authorList>
    </citation>
    <scope>NUCLEOTIDE SEQUENCE [LARGE SCALE GENOMIC DNA]</scope>
    <source>
        <strain evidence="14">DSM 23072</strain>
    </source>
</reference>
<dbReference type="PANTHER" id="PTHR21060">
    <property type="entry name" value="ACETATE KINASE"/>
    <property type="match status" value="1"/>
</dbReference>
<evidence type="ECO:0000256" key="7">
    <source>
        <dbReference type="ARBA" id="ARBA00022741"/>
    </source>
</evidence>
<feature type="active site" description="Proton donor/acceptor" evidence="11">
    <location>
        <position position="150"/>
    </location>
</feature>
<name>A0A1W1V040_9PAST</name>
<dbReference type="GO" id="GO:0006085">
    <property type="term" value="P:acetyl-CoA biosynthetic process"/>
    <property type="evidence" value="ECO:0007669"/>
    <property type="project" value="UniProtKB-UniRule"/>
</dbReference>
<dbReference type="FunFam" id="3.30.420.40:FF:000042">
    <property type="entry name" value="Acetate kinase"/>
    <property type="match status" value="1"/>
</dbReference>
<dbReference type="HAMAP" id="MF_00020">
    <property type="entry name" value="Acetate_kinase"/>
    <property type="match status" value="1"/>
</dbReference>
<feature type="binding site" evidence="11">
    <location>
        <begin position="333"/>
        <end position="337"/>
    </location>
    <ligand>
        <name>ATP</name>
        <dbReference type="ChEBI" id="CHEBI:30616"/>
    </ligand>
</feature>
<comment type="pathway">
    <text evidence="11">Metabolic intermediate biosynthesis; acetyl-CoA biosynthesis; acetyl-CoA from acetate: step 1/2.</text>
</comment>
<comment type="similarity">
    <text evidence="2 11 12">Belongs to the acetokinase family.</text>
</comment>
<dbReference type="GO" id="GO:0005524">
    <property type="term" value="F:ATP binding"/>
    <property type="evidence" value="ECO:0007669"/>
    <property type="project" value="UniProtKB-KW"/>
</dbReference>
<comment type="subcellular location">
    <subcellularLocation>
        <location evidence="1 11">Cytoplasm</location>
    </subcellularLocation>
</comment>
<evidence type="ECO:0000256" key="11">
    <source>
        <dbReference type="HAMAP-Rule" id="MF_00020"/>
    </source>
</evidence>
<dbReference type="Proteomes" id="UP000192408">
    <property type="component" value="Unassembled WGS sequence"/>
</dbReference>
<keyword evidence="7 11" id="KW-0547">Nucleotide-binding</keyword>
<comment type="function">
    <text evidence="11">Catalyzes the formation of acetyl phosphate from acetate and ATP. Can also catalyze the reverse reaction.</text>
</comment>
<evidence type="ECO:0000256" key="3">
    <source>
        <dbReference type="ARBA" id="ARBA00011738"/>
    </source>
</evidence>
<evidence type="ECO:0000256" key="8">
    <source>
        <dbReference type="ARBA" id="ARBA00022777"/>
    </source>
</evidence>
<dbReference type="GO" id="GO:0005829">
    <property type="term" value="C:cytosol"/>
    <property type="evidence" value="ECO:0007669"/>
    <property type="project" value="TreeGrafter"/>
</dbReference>
<dbReference type="GO" id="GO:0008776">
    <property type="term" value="F:acetate kinase activity"/>
    <property type="evidence" value="ECO:0007669"/>
    <property type="project" value="UniProtKB-UniRule"/>
</dbReference>
<feature type="binding site" evidence="11">
    <location>
        <position position="10"/>
    </location>
    <ligand>
        <name>Mg(2+)</name>
        <dbReference type="ChEBI" id="CHEBI:18420"/>
    </ligand>
</feature>
<evidence type="ECO:0000256" key="10">
    <source>
        <dbReference type="ARBA" id="ARBA00022842"/>
    </source>
</evidence>
<protein>
    <recommendedName>
        <fullName evidence="11">Acetate kinase</fullName>
        <ecNumber evidence="11">2.7.2.1</ecNumber>
    </recommendedName>
    <alternativeName>
        <fullName evidence="11">Acetokinase</fullName>
    </alternativeName>
</protein>
<dbReference type="InterPro" id="IPR004372">
    <property type="entry name" value="Ac/propionate_kinase"/>
</dbReference>
<comment type="cofactor">
    <cofactor evidence="11">
        <name>Mg(2+)</name>
        <dbReference type="ChEBI" id="CHEBI:18420"/>
    </cofactor>
    <cofactor evidence="11">
        <name>Mn(2+)</name>
        <dbReference type="ChEBI" id="CHEBI:29035"/>
    </cofactor>
    <text evidence="11">Mg(2+). Can also accept Mn(2+).</text>
</comment>
<feature type="binding site" evidence="11">
    <location>
        <position position="17"/>
    </location>
    <ligand>
        <name>ATP</name>
        <dbReference type="ChEBI" id="CHEBI:30616"/>
    </ligand>
</feature>
<dbReference type="PIRSF" id="PIRSF000722">
    <property type="entry name" value="Acetate_prop_kin"/>
    <property type="match status" value="1"/>
</dbReference>
<dbReference type="InterPro" id="IPR023865">
    <property type="entry name" value="Aliphatic_acid_kinase_CS"/>
</dbReference>
<keyword evidence="4 11" id="KW-0963">Cytoplasm</keyword>
<dbReference type="FunFam" id="3.30.420.40:FF:000041">
    <property type="entry name" value="Acetate kinase"/>
    <property type="match status" value="1"/>
</dbReference>
<dbReference type="PROSITE" id="PS01076">
    <property type="entry name" value="ACETATE_KINASE_2"/>
    <property type="match status" value="1"/>
</dbReference>
<keyword evidence="9 11" id="KW-0067">ATP-binding</keyword>
<dbReference type="AlphaFoldDB" id="A0A1W1V040"/>